<evidence type="ECO:0000313" key="2">
    <source>
        <dbReference type="Proteomes" id="UP001139104"/>
    </source>
</evidence>
<proteinExistence type="predicted"/>
<sequence length="95" mass="11020">MTATRIFYDRIDYPDGAILEMVIWSVREPVKGSAHRLKYRLFYGRAGLRLVGYDNERGKGDHRHIENREEAYLFTTPEALVEAFLSDVKALRGET</sequence>
<organism evidence="1 2">
    <name type="scientific">Candidatus Rhodoblastus alkanivorans</name>
    <dbReference type="NCBI Taxonomy" id="2954117"/>
    <lineage>
        <taxon>Bacteria</taxon>
        <taxon>Pseudomonadati</taxon>
        <taxon>Pseudomonadota</taxon>
        <taxon>Alphaproteobacteria</taxon>
        <taxon>Hyphomicrobiales</taxon>
        <taxon>Rhodoblastaceae</taxon>
        <taxon>Rhodoblastus</taxon>
    </lineage>
</organism>
<dbReference type="Pfam" id="PF20126">
    <property type="entry name" value="TumE"/>
    <property type="match status" value="1"/>
</dbReference>
<evidence type="ECO:0000313" key="1">
    <source>
        <dbReference type="EMBL" id="MCI4685052.1"/>
    </source>
</evidence>
<protein>
    <submittedName>
        <fullName evidence="1">DUF6516 family protein</fullName>
    </submittedName>
</protein>
<accession>A0ABS9ZDF9</accession>
<dbReference type="InterPro" id="IPR045397">
    <property type="entry name" value="TumE-like"/>
</dbReference>
<name>A0ABS9ZDF9_9HYPH</name>
<comment type="caution">
    <text evidence="1">The sequence shown here is derived from an EMBL/GenBank/DDBJ whole genome shotgun (WGS) entry which is preliminary data.</text>
</comment>
<reference evidence="1" key="1">
    <citation type="journal article" date="2022" name="ISME J.">
        <title>Identification of active gaseous-alkane degraders at natural gas seeps.</title>
        <authorList>
            <person name="Farhan Ul Haque M."/>
            <person name="Hernandez M."/>
            <person name="Crombie A.T."/>
            <person name="Murrell J.C."/>
        </authorList>
    </citation>
    <scope>NUCLEOTIDE SEQUENCE</scope>
    <source>
        <strain evidence="1">PC2</strain>
    </source>
</reference>
<gene>
    <name evidence="1" type="ORF">K2U94_20210</name>
</gene>
<keyword evidence="2" id="KW-1185">Reference proteome</keyword>
<dbReference type="Proteomes" id="UP001139104">
    <property type="component" value="Unassembled WGS sequence"/>
</dbReference>
<dbReference type="RefSeq" id="WP_243069076.1">
    <property type="nucleotide sequence ID" value="NZ_JAIVFK010000075.1"/>
</dbReference>
<dbReference type="EMBL" id="JAIVFP010000003">
    <property type="protein sequence ID" value="MCI4685052.1"/>
    <property type="molecule type" value="Genomic_DNA"/>
</dbReference>